<reference evidence="9" key="1">
    <citation type="submission" date="2025-08" db="UniProtKB">
        <authorList>
            <consortium name="RefSeq"/>
        </authorList>
    </citation>
    <scope>IDENTIFICATION</scope>
</reference>
<feature type="domain" description="C2H2-type" evidence="7">
    <location>
        <begin position="379"/>
        <end position="406"/>
    </location>
</feature>
<gene>
    <name evidence="9" type="primary">LOC112056427</name>
</gene>
<keyword evidence="2" id="KW-0677">Repeat</keyword>
<dbReference type="RefSeq" id="XP_052746274.1">
    <property type="nucleotide sequence ID" value="XM_052890314.1"/>
</dbReference>
<dbReference type="Pfam" id="PF12874">
    <property type="entry name" value="zf-met"/>
    <property type="match status" value="1"/>
</dbReference>
<protein>
    <submittedName>
        <fullName evidence="9">Zinc finger protein 37</fullName>
    </submittedName>
</protein>
<evidence type="ECO:0000256" key="1">
    <source>
        <dbReference type="ARBA" id="ARBA00022723"/>
    </source>
</evidence>
<evidence type="ECO:0000256" key="4">
    <source>
        <dbReference type="ARBA" id="ARBA00022833"/>
    </source>
</evidence>
<dbReference type="InterPro" id="IPR036236">
    <property type="entry name" value="Znf_C2H2_sf"/>
</dbReference>
<evidence type="ECO:0000313" key="9">
    <source>
        <dbReference type="RefSeq" id="XP_052746274.1"/>
    </source>
</evidence>
<dbReference type="PROSITE" id="PS00028">
    <property type="entry name" value="ZINC_FINGER_C2H2_1"/>
    <property type="match status" value="9"/>
</dbReference>
<keyword evidence="8" id="KW-1185">Reference proteome</keyword>
<dbReference type="InterPro" id="IPR013087">
    <property type="entry name" value="Znf_C2H2_type"/>
</dbReference>
<feature type="domain" description="C2H2-type" evidence="7">
    <location>
        <begin position="323"/>
        <end position="350"/>
    </location>
</feature>
<dbReference type="GeneID" id="112056427"/>
<feature type="compositionally biased region" description="Basic residues" evidence="6">
    <location>
        <begin position="267"/>
        <end position="276"/>
    </location>
</feature>
<feature type="domain" description="C2H2-type" evidence="7">
    <location>
        <begin position="563"/>
        <end position="590"/>
    </location>
</feature>
<dbReference type="PROSITE" id="PS50157">
    <property type="entry name" value="ZINC_FINGER_C2H2_2"/>
    <property type="match status" value="6"/>
</dbReference>
<feature type="compositionally biased region" description="Basic residues" evidence="6">
    <location>
        <begin position="503"/>
        <end position="513"/>
    </location>
</feature>
<dbReference type="PANTHER" id="PTHR24379">
    <property type="entry name" value="KRAB AND ZINC FINGER DOMAIN-CONTAINING"/>
    <property type="match status" value="1"/>
</dbReference>
<keyword evidence="4" id="KW-0862">Zinc</keyword>
<feature type="domain" description="C2H2-type" evidence="7">
    <location>
        <begin position="591"/>
        <end position="618"/>
    </location>
</feature>
<feature type="domain" description="C2H2-type" evidence="7">
    <location>
        <begin position="406"/>
        <end position="434"/>
    </location>
</feature>
<dbReference type="Proteomes" id="UP001652582">
    <property type="component" value="Chromosome 27"/>
</dbReference>
<proteinExistence type="predicted"/>
<evidence type="ECO:0000256" key="6">
    <source>
        <dbReference type="SAM" id="MobiDB-lite"/>
    </source>
</evidence>
<organism evidence="8 9">
    <name type="scientific">Bicyclus anynana</name>
    <name type="common">Squinting bush brown butterfly</name>
    <dbReference type="NCBI Taxonomy" id="110368"/>
    <lineage>
        <taxon>Eukaryota</taxon>
        <taxon>Metazoa</taxon>
        <taxon>Ecdysozoa</taxon>
        <taxon>Arthropoda</taxon>
        <taxon>Hexapoda</taxon>
        <taxon>Insecta</taxon>
        <taxon>Pterygota</taxon>
        <taxon>Neoptera</taxon>
        <taxon>Endopterygota</taxon>
        <taxon>Lepidoptera</taxon>
        <taxon>Glossata</taxon>
        <taxon>Ditrysia</taxon>
        <taxon>Papilionoidea</taxon>
        <taxon>Nymphalidae</taxon>
        <taxon>Satyrinae</taxon>
        <taxon>Satyrini</taxon>
        <taxon>Mycalesina</taxon>
        <taxon>Bicyclus</taxon>
    </lineage>
</organism>
<sequence>MELGTYTGVGQETRKTSTAKFCLTCLATDCRLYPFRQNSLGEAYQHLTGNVMLYNMKFVPQFCTECTQRLINCRKFRNKSLRSYDLLLELYEKNQVLTTEDIKSIDRTKHRLTSDIVKTSHEPDHCDLYLVHTKQNSKINEDVKIEVKIVESAPILASIDETSKVTINVEPKEETLVAVKSDDEFLIDDIDNDTDFLYKNDGEITSNTIKIDEFSTNVNDTEEFDDTDNWDFMKNSESDGDIVDNRKVKNNTKTKRKVVAKKEKSPPKPKKPRARVKKEAVKTTKTENLDYLKQFLVTKLSHEEQLADIHKRKETDNFKNSPYKCMKCFKGFCNVTTYDTHMEKHTNKFGQFVCEVCGIHIKSNHRLRNHVVKNHSMRYSCYSCPLVTNHKESAQNHERWHNGAKFKCQHCNEEYSKKTSYLSHLRIWHPSDVVCTLCGFSFINERGLRMHINFKHRFDDLQNASGPLCEPCNIRFASHTAYKQHLDVSPKHSDGSALQRNTPKIRHGKRKQYGTKTKEDIETVDCEQCGAQFKGFKLYAYHFKRFHPDKKRTQYPPNSPQRFLCDQCGRSFKHRCALRDHMLTHSGKKEFQCDICNRKYYLKTNLITHLKSHNEVQPTYPCPICGKNFTNKANTNRHIWTHKDLKPFKCHACDKTYVNASARRSHVLHAHLKQPWPKKSRGPRVRASRARHTKEAVCGTIWPKGERAAGMATMQEFQG</sequence>
<dbReference type="PANTHER" id="PTHR24379:SF121">
    <property type="entry name" value="C2H2-TYPE DOMAIN-CONTAINING PROTEIN"/>
    <property type="match status" value="1"/>
</dbReference>
<dbReference type="SMART" id="SM00355">
    <property type="entry name" value="ZnF_C2H2"/>
    <property type="match status" value="11"/>
</dbReference>
<evidence type="ECO:0000313" key="8">
    <source>
        <dbReference type="Proteomes" id="UP001652582"/>
    </source>
</evidence>
<dbReference type="Pfam" id="PF00096">
    <property type="entry name" value="zf-C2H2"/>
    <property type="match status" value="3"/>
</dbReference>
<feature type="region of interest" description="Disordered" evidence="6">
    <location>
        <begin position="488"/>
        <end position="514"/>
    </location>
</feature>
<accession>A0ABM3M5H9</accession>
<keyword evidence="1" id="KW-0479">Metal-binding</keyword>
<name>A0ABM3M5H9_BICAN</name>
<dbReference type="SMART" id="SM00868">
    <property type="entry name" value="zf-AD"/>
    <property type="match status" value="1"/>
</dbReference>
<feature type="domain" description="C2H2-type" evidence="7">
    <location>
        <begin position="620"/>
        <end position="647"/>
    </location>
</feature>
<dbReference type="SUPFAM" id="SSF57667">
    <property type="entry name" value="beta-beta-alpha zinc fingers"/>
    <property type="match status" value="3"/>
</dbReference>
<keyword evidence="3 5" id="KW-0863">Zinc-finger</keyword>
<evidence type="ECO:0000259" key="7">
    <source>
        <dbReference type="PROSITE" id="PS50157"/>
    </source>
</evidence>
<feature type="region of interest" description="Disordered" evidence="6">
    <location>
        <begin position="252"/>
        <end position="280"/>
    </location>
</feature>
<evidence type="ECO:0000256" key="2">
    <source>
        <dbReference type="ARBA" id="ARBA00022737"/>
    </source>
</evidence>
<dbReference type="Gene3D" id="3.30.160.60">
    <property type="entry name" value="Classic Zinc Finger"/>
    <property type="match status" value="5"/>
</dbReference>
<evidence type="ECO:0000256" key="5">
    <source>
        <dbReference type="PROSITE-ProRule" id="PRU00042"/>
    </source>
</evidence>
<dbReference type="InterPro" id="IPR012934">
    <property type="entry name" value="Znf_AD"/>
</dbReference>
<evidence type="ECO:0000256" key="3">
    <source>
        <dbReference type="ARBA" id="ARBA00022771"/>
    </source>
</evidence>